<name>A0A135HV82_9HYPH</name>
<accession>A0A135HV82</accession>
<protein>
    <submittedName>
        <fullName evidence="1">Uncharacterized protein</fullName>
    </submittedName>
</protein>
<comment type="caution">
    <text evidence="1">The sequence shown here is derived from an EMBL/GenBank/DDBJ whole genome shotgun (WGS) entry which is preliminary data.</text>
</comment>
<dbReference type="AlphaFoldDB" id="A0A135HV82"/>
<evidence type="ECO:0000313" key="1">
    <source>
        <dbReference type="EMBL" id="KXF77127.1"/>
    </source>
</evidence>
<keyword evidence="2" id="KW-1185">Reference proteome</keyword>
<dbReference type="EMBL" id="LNTU01000022">
    <property type="protein sequence ID" value="KXF77127.1"/>
    <property type="molecule type" value="Genomic_DNA"/>
</dbReference>
<gene>
    <name evidence="1" type="ORF">ATN84_25630</name>
</gene>
<proteinExistence type="predicted"/>
<dbReference type="Proteomes" id="UP000070107">
    <property type="component" value="Unassembled WGS sequence"/>
</dbReference>
<evidence type="ECO:0000313" key="2">
    <source>
        <dbReference type="Proteomes" id="UP000070107"/>
    </source>
</evidence>
<organism evidence="1 2">
    <name type="scientific">Paramesorhizobium deserti</name>
    <dbReference type="NCBI Taxonomy" id="1494590"/>
    <lineage>
        <taxon>Bacteria</taxon>
        <taxon>Pseudomonadati</taxon>
        <taxon>Pseudomonadota</taxon>
        <taxon>Alphaproteobacteria</taxon>
        <taxon>Hyphomicrobiales</taxon>
        <taxon>Phyllobacteriaceae</taxon>
        <taxon>Paramesorhizobium</taxon>
    </lineage>
</organism>
<reference evidence="1 2" key="1">
    <citation type="submission" date="2015-11" db="EMBL/GenBank/DDBJ databases">
        <title>Draft genome sequence of Paramesorhizobium deserti A-3-E, a strain highly resistant to diverse beta-lactam antibiotics.</title>
        <authorList>
            <person name="Lv R."/>
            <person name="Yang X."/>
            <person name="Fang N."/>
            <person name="Guo J."/>
            <person name="Luo X."/>
            <person name="Peng F."/>
            <person name="Yang R."/>
            <person name="Cui Y."/>
            <person name="Fang C."/>
            <person name="Song Y."/>
        </authorList>
    </citation>
    <scope>NUCLEOTIDE SEQUENCE [LARGE SCALE GENOMIC DNA]</scope>
    <source>
        <strain evidence="1 2">A-3-E</strain>
    </source>
</reference>
<sequence>MFRPVRFEDNLRHLAGLGPAGGDTFGPFRRAAVQQHHVRELRSSTIERIPDRFVIIVVDATAEGDLGPSRNENFRLGMAAGGKEVAAVDHCRGHVGVADLRAGARSPCRTALSFEQVGRIVAHELEGVAALQKRDAFGDAALKLDALHFATVLLALADALGILVVVELALDAFAGAVEQIDRRPQQVFDIGFQPRVTKHLGECIEDRGQRGLDDWLLGQRARIWPVLEGAMAINLHLVDEAVGRGG</sequence>